<dbReference type="EMBL" id="BOMY01000021">
    <property type="protein sequence ID" value="GIF20312.1"/>
    <property type="molecule type" value="Genomic_DNA"/>
</dbReference>
<dbReference type="Pfam" id="PF12770">
    <property type="entry name" value="CHAT"/>
    <property type="match status" value="1"/>
</dbReference>
<evidence type="ECO:0000313" key="3">
    <source>
        <dbReference type="Proteomes" id="UP000623608"/>
    </source>
</evidence>
<evidence type="ECO:0000259" key="1">
    <source>
        <dbReference type="Pfam" id="PF12770"/>
    </source>
</evidence>
<accession>A0A919NM24</accession>
<reference evidence="2" key="1">
    <citation type="submission" date="2021-01" db="EMBL/GenBank/DDBJ databases">
        <title>Whole genome shotgun sequence of Actinoplanes tereljensis NBRC 105297.</title>
        <authorList>
            <person name="Komaki H."/>
            <person name="Tamura T."/>
        </authorList>
    </citation>
    <scope>NUCLEOTIDE SEQUENCE</scope>
    <source>
        <strain evidence="2">NBRC 105297</strain>
    </source>
</reference>
<dbReference type="RefSeq" id="WP_203805816.1">
    <property type="nucleotide sequence ID" value="NZ_BOMY01000021.1"/>
</dbReference>
<feature type="domain" description="CHAT" evidence="1">
    <location>
        <begin position="579"/>
        <end position="823"/>
    </location>
</feature>
<organism evidence="2 3">
    <name type="scientific">Paractinoplanes tereljensis</name>
    <dbReference type="NCBI Taxonomy" id="571912"/>
    <lineage>
        <taxon>Bacteria</taxon>
        <taxon>Bacillati</taxon>
        <taxon>Actinomycetota</taxon>
        <taxon>Actinomycetes</taxon>
        <taxon>Micromonosporales</taxon>
        <taxon>Micromonosporaceae</taxon>
        <taxon>Paractinoplanes</taxon>
    </lineage>
</organism>
<name>A0A919NM24_9ACTN</name>
<protein>
    <recommendedName>
        <fullName evidence="1">CHAT domain-containing protein</fullName>
    </recommendedName>
</protein>
<keyword evidence="3" id="KW-1185">Reference proteome</keyword>
<gene>
    <name evidence="2" type="ORF">Ate02nite_30420</name>
</gene>
<evidence type="ECO:0000313" key="2">
    <source>
        <dbReference type="EMBL" id="GIF20312.1"/>
    </source>
</evidence>
<comment type="caution">
    <text evidence="2">The sequence shown here is derived from an EMBL/GenBank/DDBJ whole genome shotgun (WGS) entry which is preliminary data.</text>
</comment>
<proteinExistence type="predicted"/>
<sequence>MYRDEIERFALGFDIEELIRRYDSDFDIPHRHEYALGLMRMRSLFDPAAPRTVRTVAERVGAHWCDIIRCDMVYDHWTALRHLQAAGDDAQWLLDQERDEFADYVLARWFDGVAKIHYRLGGFTRSLPDFQRAASLATELWWCLPDIRSNVLRGEFEQSRQAGNPTLGVFDVALRREIDRVTSLGIDLDSPLPGSDYKERELRRGFCSLLHNLAVVLKNAGPAHHAESAEISRRQLSISRALGDEFRIVQAVNHQAQLADPETARGLYSSLLNVKYARGRLMARQQLARLAIARGDLTGVDDLGILLDEVVGALHAGGSIGSDIDLADFTMQSYVAGLAVLPEQQRRAREVRLRRLRERLSDAIRRAVALPTYKRAYSSTVRPSFLERTAQDISALAGVDAQDRAESAFGLVEASSARELLDMMATAELPPLTVPVASAVLLPDAAPVVTSRRSDARRAAVSEDRRLAPSVLLAEMARREDEFESRFLTQPLEAARHDPEIAYRLQMFTINNPDTCVVRYFAYGPARPDLFGAFVVQRGRMRVVTGVRQTDVQELARELLTPQPITGGSGIVGPSIPQCERIWNLLVGPVWAEIDDPDSLGHLVLIPTDEIFAIPLHVAWQPGTAAPLTARVPLSHAVSATAFIDRGRNLLKHQPVSRDDDLAAIVVTGGGVTGDELLDTGWGDHMILTGSWPPELDNVDRKFTDVSEGLKAIAEAKPEFFVYAGHGNFNEAYGQYGPYLVLPGNEFLTQYDVAMRLRLPRNKLTILGACLAGQGAQTGGGDIGGFLRALIATGAGAIAVPLWSTFDWSIADAARSLLKASRDAADAGRSYDAVAALHDEYRRIAATTPPDMLVESLPLTIYL</sequence>
<dbReference type="InterPro" id="IPR024983">
    <property type="entry name" value="CHAT_dom"/>
</dbReference>
<dbReference type="Proteomes" id="UP000623608">
    <property type="component" value="Unassembled WGS sequence"/>
</dbReference>
<dbReference type="AlphaFoldDB" id="A0A919NM24"/>